<dbReference type="Proteomes" id="UP000179786">
    <property type="component" value="Unassembled WGS sequence"/>
</dbReference>
<keyword evidence="2" id="KW-1185">Reference proteome</keyword>
<comment type="caution">
    <text evidence="1">The sequence shown here is derived from an EMBL/GenBank/DDBJ whole genome shotgun (WGS) entry which is preliminary data.</text>
</comment>
<gene>
    <name evidence="1" type="ORF">BET10_14630</name>
</gene>
<reference evidence="1 2" key="1">
    <citation type="submission" date="2016-09" db="EMBL/GenBank/DDBJ databases">
        <title>Pseudoalteromonas amylolytica sp. nov., isolated from the surface seawater.</title>
        <authorList>
            <person name="Wu Y.-H."/>
            <person name="Cheng H."/>
            <person name="Jin X.-B."/>
            <person name="Wang C.-S."/>
            <person name="Xu X.-W."/>
        </authorList>
    </citation>
    <scope>NUCLEOTIDE SEQUENCE [LARGE SCALE GENOMIC DNA]</scope>
    <source>
        <strain evidence="1 2">JW1</strain>
    </source>
</reference>
<dbReference type="AlphaFoldDB" id="A0A1S1MT28"/>
<proteinExistence type="predicted"/>
<dbReference type="EMBL" id="MKJU01000027">
    <property type="protein sequence ID" value="OHU90012.1"/>
    <property type="molecule type" value="Genomic_DNA"/>
</dbReference>
<organism evidence="1 2">
    <name type="scientific">Pseudoalteromonas amylolytica</name>
    <dbReference type="NCBI Taxonomy" id="1859457"/>
    <lineage>
        <taxon>Bacteria</taxon>
        <taxon>Pseudomonadati</taxon>
        <taxon>Pseudomonadota</taxon>
        <taxon>Gammaproteobacteria</taxon>
        <taxon>Alteromonadales</taxon>
        <taxon>Pseudoalteromonadaceae</taxon>
        <taxon>Pseudoalteromonas</taxon>
    </lineage>
</organism>
<evidence type="ECO:0000313" key="2">
    <source>
        <dbReference type="Proteomes" id="UP000179786"/>
    </source>
</evidence>
<accession>A0A1S1MT28</accession>
<name>A0A1S1MT28_9GAMM</name>
<sequence>MSAISGKGLYRPFFEDFYREIKQIEAVMRMNLEKRKFNSQLSSIGRQKAQNIVTDDSLFP</sequence>
<evidence type="ECO:0000313" key="1">
    <source>
        <dbReference type="EMBL" id="OHU90012.1"/>
    </source>
</evidence>
<protein>
    <submittedName>
        <fullName evidence="1">Uncharacterized protein</fullName>
    </submittedName>
</protein>